<evidence type="ECO:0000313" key="2">
    <source>
        <dbReference type="Proteomes" id="UP000028045"/>
    </source>
</evidence>
<dbReference type="PANTHER" id="PTHR37540:SF5">
    <property type="entry name" value="TRANSCRIPTION FACTOR DOMAIN-CONTAINING PROTEIN"/>
    <property type="match status" value="1"/>
</dbReference>
<evidence type="ECO:0008006" key="3">
    <source>
        <dbReference type="Google" id="ProtNLM"/>
    </source>
</evidence>
<keyword evidence="2" id="KW-1185">Reference proteome</keyword>
<dbReference type="PANTHER" id="PTHR37540">
    <property type="entry name" value="TRANSCRIPTION FACTOR (ACR-2), PUTATIVE-RELATED-RELATED"/>
    <property type="match status" value="1"/>
</dbReference>
<reference evidence="1 2" key="1">
    <citation type="journal article" date="2014" name="BMC Genomics">
        <title>Comparative genome sequencing reveals chemotype-specific gene clusters in the toxigenic black mold Stachybotrys.</title>
        <authorList>
            <person name="Semeiks J."/>
            <person name="Borek D."/>
            <person name="Otwinowski Z."/>
            <person name="Grishin N.V."/>
        </authorList>
    </citation>
    <scope>NUCLEOTIDE SEQUENCE [LARGE SCALE GENOMIC DNA]</scope>
    <source>
        <strain evidence="2">CBS 109288 / IBT 7711</strain>
    </source>
</reference>
<protein>
    <recommendedName>
        <fullName evidence="3">Transcription factor domain-containing protein</fullName>
    </recommendedName>
</protein>
<dbReference type="HOGENOM" id="CLU_023254_1_0_1"/>
<dbReference type="AlphaFoldDB" id="A0A084B1F2"/>
<evidence type="ECO:0000313" key="1">
    <source>
        <dbReference type="EMBL" id="KEY71381.1"/>
    </source>
</evidence>
<dbReference type="Proteomes" id="UP000028045">
    <property type="component" value="Unassembled WGS sequence"/>
</dbReference>
<accession>A0A084B1F2</accession>
<name>A0A084B1F2_STACB</name>
<proteinExistence type="predicted"/>
<organism evidence="1 2">
    <name type="scientific">Stachybotrys chartarum (strain CBS 109288 / IBT 7711)</name>
    <name type="common">Toxic black mold</name>
    <name type="synonym">Stilbospora chartarum</name>
    <dbReference type="NCBI Taxonomy" id="1280523"/>
    <lineage>
        <taxon>Eukaryota</taxon>
        <taxon>Fungi</taxon>
        <taxon>Dikarya</taxon>
        <taxon>Ascomycota</taxon>
        <taxon>Pezizomycotina</taxon>
        <taxon>Sordariomycetes</taxon>
        <taxon>Hypocreomycetidae</taxon>
        <taxon>Hypocreales</taxon>
        <taxon>Stachybotryaceae</taxon>
        <taxon>Stachybotrys</taxon>
    </lineage>
</organism>
<dbReference type="OrthoDB" id="4158087at2759"/>
<dbReference type="EMBL" id="KL648304">
    <property type="protein sequence ID" value="KEY71381.1"/>
    <property type="molecule type" value="Genomic_DNA"/>
</dbReference>
<gene>
    <name evidence="1" type="ORF">S7711_09686</name>
</gene>
<sequence>MGAEFAFVSLDNTTGKTKPADRLVIRSRCMQGINKKENSRRSLRAVRKAAAAAEKNAQAQSGVLKAPTAGSGSAASSTEAEELARLRDATMRYVQRYAGPTLDFEIIRFFHQDTSFYPRELLGTFSIFRDLKGLMYPLHNRVQVSELSPSGGSWLIDHTPFRHAVFLTVEAYREYMVDGALSASTYMRYRATILLLKARLSEELVGFSALTTIYVVNILTTIAVWLGRPAEVASHVNALKIIIAKCGGQLFLKNRPSLEFFFHTLDLANTLSSGDTSNPPGFRNSSEISCSNYPESGISQLNAIPLSPLLSYTLDRQVVKVLDDMRHIAARINDDLARGMLLDTDIFKNLHRSVQPRLISLQVLSEDPDSECLRLGMLSFLGMSTFRVPSNLGARRLRAYPHLTNNFRKACQAVEPSTLGMSTLVLWLLTIGTMSVFEVDDEEWLVEKWKNVVMIIPGVRLSWEDARRHLRDILWLDAIHDRPGQDAYESLMTRAFKDT</sequence>